<dbReference type="AlphaFoldDB" id="A0A1D7TL84"/>
<dbReference type="Proteomes" id="UP000094609">
    <property type="component" value="Chromosome"/>
</dbReference>
<comment type="similarity">
    <text evidence="1">Belongs to the bactofilin family.</text>
</comment>
<evidence type="ECO:0000313" key="2">
    <source>
        <dbReference type="EMBL" id="AOO65765.1"/>
    </source>
</evidence>
<dbReference type="KEGG" id="shal:SHALO_1994"/>
<dbReference type="STRING" id="1193502.SHALO_1994"/>
<sequence length="130" mass="13852">MGIFNKADQCSVPASETTIVASGAKIEGIFNCQTRLHVDGEIIGKVLSDSIVTIGKQGKISGEINASRLIINGLFEGNANCDNVEVLEGGKLLGKVISKELVIEAKAIFEGESKIKTQSVEAPSYEEQRD</sequence>
<evidence type="ECO:0000313" key="3">
    <source>
        <dbReference type="Proteomes" id="UP000094609"/>
    </source>
</evidence>
<proteinExistence type="inferred from homology"/>
<name>A0A1D7TL84_9BACT</name>
<dbReference type="PATRIC" id="fig|1193502.14.peg.2027"/>
<keyword evidence="3" id="KW-1185">Reference proteome</keyword>
<dbReference type="InterPro" id="IPR007607">
    <property type="entry name" value="BacA/B"/>
</dbReference>
<reference evidence="3" key="1">
    <citation type="submission" date="2016-08" db="EMBL/GenBank/DDBJ databases">
        <title>Complete genome sequence of the organohalide-respiring Epsilonproteobacterium Sulfurospirillum halorespirans.</title>
        <authorList>
            <person name="Goris T."/>
            <person name="Zimmermann J."/>
            <person name="Schenz B."/>
            <person name="Lemos M."/>
            <person name="Hackermueller J."/>
            <person name="Diekert G."/>
        </authorList>
    </citation>
    <scope>NUCLEOTIDE SEQUENCE [LARGE SCALE GENOMIC DNA]</scope>
    <source>
        <strain>DSM 13726</strain>
        <strain evidence="3">PCE-M2</strain>
    </source>
</reference>
<accession>A0A1D7TL84</accession>
<dbReference type="PANTHER" id="PTHR35024">
    <property type="entry name" value="HYPOTHETICAL CYTOSOLIC PROTEIN"/>
    <property type="match status" value="1"/>
</dbReference>
<dbReference type="PANTHER" id="PTHR35024:SF4">
    <property type="entry name" value="POLYMER-FORMING CYTOSKELETAL PROTEIN"/>
    <property type="match status" value="1"/>
</dbReference>
<protein>
    <submittedName>
        <fullName evidence="2">Cell shape determination protein CcmA</fullName>
    </submittedName>
</protein>
<dbReference type="EMBL" id="CP017111">
    <property type="protein sequence ID" value="AOO65765.1"/>
    <property type="molecule type" value="Genomic_DNA"/>
</dbReference>
<gene>
    <name evidence="2" type="ORF">SHALO_1994</name>
</gene>
<evidence type="ECO:0000256" key="1">
    <source>
        <dbReference type="ARBA" id="ARBA00044755"/>
    </source>
</evidence>
<dbReference type="Pfam" id="PF04519">
    <property type="entry name" value="Bactofilin"/>
    <property type="match status" value="1"/>
</dbReference>
<organism evidence="2 3">
    <name type="scientific">Sulfurospirillum halorespirans DSM 13726</name>
    <dbReference type="NCBI Taxonomy" id="1193502"/>
    <lineage>
        <taxon>Bacteria</taxon>
        <taxon>Pseudomonadati</taxon>
        <taxon>Campylobacterota</taxon>
        <taxon>Epsilonproteobacteria</taxon>
        <taxon>Campylobacterales</taxon>
        <taxon>Sulfurospirillaceae</taxon>
        <taxon>Sulfurospirillum</taxon>
    </lineage>
</organism>
<dbReference type="RefSeq" id="WP_069478408.1">
    <property type="nucleotide sequence ID" value="NZ_CP017111.1"/>
</dbReference>